<evidence type="ECO:0000256" key="5">
    <source>
        <dbReference type="ARBA" id="ARBA00022695"/>
    </source>
</evidence>
<evidence type="ECO:0000313" key="13">
    <source>
        <dbReference type="Proteomes" id="UP000297982"/>
    </source>
</evidence>
<comment type="similarity">
    <text evidence="10">Belongs to the NadD family.</text>
</comment>
<dbReference type="PANTHER" id="PTHR39321">
    <property type="entry name" value="NICOTINATE-NUCLEOTIDE ADENYLYLTRANSFERASE-RELATED"/>
    <property type="match status" value="1"/>
</dbReference>
<dbReference type="NCBIfam" id="TIGR00125">
    <property type="entry name" value="cyt_tran_rel"/>
    <property type="match status" value="1"/>
</dbReference>
<keyword evidence="6 10" id="KW-0547">Nucleotide-binding</keyword>
<comment type="function">
    <text evidence="1 10">Catalyzes the reversible adenylation of nicotinate mononucleotide (NaMN) to nicotinic acid adenine dinucleotide (NaAD).</text>
</comment>
<evidence type="ECO:0000256" key="2">
    <source>
        <dbReference type="ARBA" id="ARBA00005019"/>
    </source>
</evidence>
<dbReference type="AlphaFoldDB" id="A0A4Z0H335"/>
<comment type="caution">
    <text evidence="12">The sequence shown here is derived from an EMBL/GenBank/DDBJ whole genome shotgun (WGS) entry which is preliminary data.</text>
</comment>
<name>A0A4Z0H335_9BACI</name>
<comment type="pathway">
    <text evidence="2 10">Cofactor biosynthesis; NAD(+) biosynthesis; deamido-NAD(+) from nicotinate D-ribonucleotide: step 1/1.</text>
</comment>
<keyword evidence="3 10" id="KW-0662">Pyridine nucleotide biosynthesis</keyword>
<dbReference type="NCBIfam" id="TIGR00482">
    <property type="entry name" value="nicotinate (nicotinamide) nucleotide adenylyltransferase"/>
    <property type="match status" value="1"/>
</dbReference>
<dbReference type="InterPro" id="IPR005248">
    <property type="entry name" value="NadD/NMNAT"/>
</dbReference>
<gene>
    <name evidence="10" type="primary">nadD</name>
    <name evidence="12" type="ORF">E4663_04325</name>
</gene>
<dbReference type="Pfam" id="PF01467">
    <property type="entry name" value="CTP_transf_like"/>
    <property type="match status" value="1"/>
</dbReference>
<evidence type="ECO:0000259" key="11">
    <source>
        <dbReference type="Pfam" id="PF01467"/>
    </source>
</evidence>
<evidence type="ECO:0000313" key="12">
    <source>
        <dbReference type="EMBL" id="TGB04237.1"/>
    </source>
</evidence>
<dbReference type="NCBIfam" id="NF000840">
    <property type="entry name" value="PRK00071.1-3"/>
    <property type="match status" value="1"/>
</dbReference>
<evidence type="ECO:0000256" key="1">
    <source>
        <dbReference type="ARBA" id="ARBA00002324"/>
    </source>
</evidence>
<keyword evidence="13" id="KW-1185">Reference proteome</keyword>
<dbReference type="STRING" id="192814.GCA_900166575_01193"/>
<evidence type="ECO:0000256" key="10">
    <source>
        <dbReference type="HAMAP-Rule" id="MF_00244"/>
    </source>
</evidence>
<reference evidence="12 13" key="1">
    <citation type="journal article" date="2003" name="Int. J. Syst. Evol. Microbiol.">
        <title>Halobacillus salinus sp. nov., isolated from a salt lake on the coast of the East Sea in Korea.</title>
        <authorList>
            <person name="Yoon J.H."/>
            <person name="Kang K.H."/>
            <person name="Park Y.H."/>
        </authorList>
    </citation>
    <scope>NUCLEOTIDE SEQUENCE [LARGE SCALE GENOMIC DNA]</scope>
    <source>
        <strain evidence="12 13">HSL-3</strain>
    </source>
</reference>
<evidence type="ECO:0000256" key="9">
    <source>
        <dbReference type="ARBA" id="ARBA00048721"/>
    </source>
</evidence>
<sequence>MKRIGILGGTFDPPHLGHLIMAECAYEGMELDEVWFLPSHIPPHKQKATVSSEDRLAMVKKAIENNPHFSICDVELTRKGTSYTVDTMKLLKEEYQGHQFYFIIGGDMVEHLPKWNRIEELKEYVEFIGMQRPGFQWEQDQSDSVHEVNIPLIEISSSVIREKLAKQESVRYLTPDAVIDYIKEHQLYEPNS</sequence>
<evidence type="ECO:0000256" key="3">
    <source>
        <dbReference type="ARBA" id="ARBA00022642"/>
    </source>
</evidence>
<keyword evidence="4 10" id="KW-0808">Transferase</keyword>
<evidence type="ECO:0000256" key="6">
    <source>
        <dbReference type="ARBA" id="ARBA00022741"/>
    </source>
</evidence>
<dbReference type="InterPro" id="IPR014729">
    <property type="entry name" value="Rossmann-like_a/b/a_fold"/>
</dbReference>
<dbReference type="Gene3D" id="3.40.50.620">
    <property type="entry name" value="HUPs"/>
    <property type="match status" value="1"/>
</dbReference>
<dbReference type="NCBIfam" id="NF000841">
    <property type="entry name" value="PRK00071.1-4"/>
    <property type="match status" value="1"/>
</dbReference>
<dbReference type="SUPFAM" id="SSF52374">
    <property type="entry name" value="Nucleotidylyl transferase"/>
    <property type="match status" value="1"/>
</dbReference>
<dbReference type="Proteomes" id="UP000297982">
    <property type="component" value="Unassembled WGS sequence"/>
</dbReference>
<dbReference type="EMBL" id="SRJC01000001">
    <property type="protein sequence ID" value="TGB04237.1"/>
    <property type="molecule type" value="Genomic_DNA"/>
</dbReference>
<keyword evidence="5 10" id="KW-0548">Nucleotidyltransferase</keyword>
<dbReference type="HAMAP" id="MF_00244">
    <property type="entry name" value="NaMN_adenylyltr"/>
    <property type="match status" value="1"/>
</dbReference>
<dbReference type="CDD" id="cd02165">
    <property type="entry name" value="NMNAT"/>
    <property type="match status" value="1"/>
</dbReference>
<accession>A0A4Z0H335</accession>
<dbReference type="RefSeq" id="WP_135326780.1">
    <property type="nucleotide sequence ID" value="NZ_SRJC01000001.1"/>
</dbReference>
<evidence type="ECO:0000256" key="7">
    <source>
        <dbReference type="ARBA" id="ARBA00022840"/>
    </source>
</evidence>
<dbReference type="UniPathway" id="UPA00253">
    <property type="reaction ID" value="UER00332"/>
</dbReference>
<proteinExistence type="inferred from homology"/>
<dbReference type="GO" id="GO:0004515">
    <property type="term" value="F:nicotinate-nucleotide adenylyltransferase activity"/>
    <property type="evidence" value="ECO:0007669"/>
    <property type="project" value="UniProtKB-UniRule"/>
</dbReference>
<protein>
    <recommendedName>
        <fullName evidence="10">Probable nicotinate-nucleotide adenylyltransferase</fullName>
        <ecNumber evidence="10">2.7.7.18</ecNumber>
    </recommendedName>
    <alternativeName>
        <fullName evidence="10">Deamido-NAD(+) diphosphorylase</fullName>
    </alternativeName>
    <alternativeName>
        <fullName evidence="10">Deamido-NAD(+) pyrophosphorylase</fullName>
    </alternativeName>
    <alternativeName>
        <fullName evidence="10">Nicotinate mononucleotide adenylyltransferase</fullName>
        <shortName evidence="10">NaMN adenylyltransferase</shortName>
    </alternativeName>
</protein>
<dbReference type="EC" id="2.7.7.18" evidence="10"/>
<feature type="domain" description="Cytidyltransferase-like" evidence="11">
    <location>
        <begin position="6"/>
        <end position="163"/>
    </location>
</feature>
<dbReference type="InterPro" id="IPR004821">
    <property type="entry name" value="Cyt_trans-like"/>
</dbReference>
<evidence type="ECO:0000256" key="4">
    <source>
        <dbReference type="ARBA" id="ARBA00022679"/>
    </source>
</evidence>
<dbReference type="GO" id="GO:0009435">
    <property type="term" value="P:NAD+ biosynthetic process"/>
    <property type="evidence" value="ECO:0007669"/>
    <property type="project" value="UniProtKB-UniRule"/>
</dbReference>
<comment type="catalytic activity">
    <reaction evidence="9 10">
        <text>nicotinate beta-D-ribonucleotide + ATP + H(+) = deamido-NAD(+) + diphosphate</text>
        <dbReference type="Rhea" id="RHEA:22860"/>
        <dbReference type="ChEBI" id="CHEBI:15378"/>
        <dbReference type="ChEBI" id="CHEBI:30616"/>
        <dbReference type="ChEBI" id="CHEBI:33019"/>
        <dbReference type="ChEBI" id="CHEBI:57502"/>
        <dbReference type="ChEBI" id="CHEBI:58437"/>
        <dbReference type="EC" id="2.7.7.18"/>
    </reaction>
</comment>
<keyword evidence="8 10" id="KW-0520">NAD</keyword>
<dbReference type="PANTHER" id="PTHR39321:SF3">
    <property type="entry name" value="PHOSPHOPANTETHEINE ADENYLYLTRANSFERASE"/>
    <property type="match status" value="1"/>
</dbReference>
<keyword evidence="7 10" id="KW-0067">ATP-binding</keyword>
<evidence type="ECO:0000256" key="8">
    <source>
        <dbReference type="ARBA" id="ARBA00023027"/>
    </source>
</evidence>
<organism evidence="12 13">
    <name type="scientific">Halobacillus salinus</name>
    <dbReference type="NCBI Taxonomy" id="192814"/>
    <lineage>
        <taxon>Bacteria</taxon>
        <taxon>Bacillati</taxon>
        <taxon>Bacillota</taxon>
        <taxon>Bacilli</taxon>
        <taxon>Bacillales</taxon>
        <taxon>Bacillaceae</taxon>
        <taxon>Halobacillus</taxon>
    </lineage>
</organism>
<dbReference type="GO" id="GO:0005524">
    <property type="term" value="F:ATP binding"/>
    <property type="evidence" value="ECO:0007669"/>
    <property type="project" value="UniProtKB-KW"/>
</dbReference>